<gene>
    <name evidence="1" type="ORF">HPB50_018918</name>
</gene>
<accession>A0ACB7TJT0</accession>
<keyword evidence="2" id="KW-1185">Reference proteome</keyword>
<name>A0ACB7TJT0_HYAAI</name>
<evidence type="ECO:0000313" key="2">
    <source>
        <dbReference type="Proteomes" id="UP000821845"/>
    </source>
</evidence>
<comment type="caution">
    <text evidence="1">The sequence shown here is derived from an EMBL/GenBank/DDBJ whole genome shotgun (WGS) entry which is preliminary data.</text>
</comment>
<dbReference type="Proteomes" id="UP000821845">
    <property type="component" value="Chromosome 1"/>
</dbReference>
<reference evidence="1" key="1">
    <citation type="submission" date="2020-05" db="EMBL/GenBank/DDBJ databases">
        <title>Large-scale comparative analyses of tick genomes elucidate their genetic diversity and vector capacities.</title>
        <authorList>
            <person name="Jia N."/>
            <person name="Wang J."/>
            <person name="Shi W."/>
            <person name="Du L."/>
            <person name="Sun Y."/>
            <person name="Zhan W."/>
            <person name="Jiang J."/>
            <person name="Wang Q."/>
            <person name="Zhang B."/>
            <person name="Ji P."/>
            <person name="Sakyi L.B."/>
            <person name="Cui X."/>
            <person name="Yuan T."/>
            <person name="Jiang B."/>
            <person name="Yang W."/>
            <person name="Lam T.T.-Y."/>
            <person name="Chang Q."/>
            <person name="Ding S."/>
            <person name="Wang X."/>
            <person name="Zhu J."/>
            <person name="Ruan X."/>
            <person name="Zhao L."/>
            <person name="Wei J."/>
            <person name="Que T."/>
            <person name="Du C."/>
            <person name="Cheng J."/>
            <person name="Dai P."/>
            <person name="Han X."/>
            <person name="Huang E."/>
            <person name="Gao Y."/>
            <person name="Liu J."/>
            <person name="Shao H."/>
            <person name="Ye R."/>
            <person name="Li L."/>
            <person name="Wei W."/>
            <person name="Wang X."/>
            <person name="Wang C."/>
            <person name="Yang T."/>
            <person name="Huo Q."/>
            <person name="Li W."/>
            <person name="Guo W."/>
            <person name="Chen H."/>
            <person name="Zhou L."/>
            <person name="Ni X."/>
            <person name="Tian J."/>
            <person name="Zhou Y."/>
            <person name="Sheng Y."/>
            <person name="Liu T."/>
            <person name="Pan Y."/>
            <person name="Xia L."/>
            <person name="Li J."/>
            <person name="Zhao F."/>
            <person name="Cao W."/>
        </authorList>
    </citation>
    <scope>NUCLEOTIDE SEQUENCE</scope>
    <source>
        <strain evidence="1">Hyas-2018</strain>
    </source>
</reference>
<proteinExistence type="predicted"/>
<dbReference type="EMBL" id="CM023481">
    <property type="protein sequence ID" value="KAH6947431.1"/>
    <property type="molecule type" value="Genomic_DNA"/>
</dbReference>
<sequence>MELMEETPVSASTPAATLTKGSLAEILDRLAQMIRTQSGAIQQQSEVIKQQSEATATLNRRMGIIEAKVVDVSRLKAVGKVKKGQPNSEALAKYTAPRGMLAK</sequence>
<organism evidence="1 2">
    <name type="scientific">Hyalomma asiaticum</name>
    <name type="common">Tick</name>
    <dbReference type="NCBI Taxonomy" id="266040"/>
    <lineage>
        <taxon>Eukaryota</taxon>
        <taxon>Metazoa</taxon>
        <taxon>Ecdysozoa</taxon>
        <taxon>Arthropoda</taxon>
        <taxon>Chelicerata</taxon>
        <taxon>Arachnida</taxon>
        <taxon>Acari</taxon>
        <taxon>Parasitiformes</taxon>
        <taxon>Ixodida</taxon>
        <taxon>Ixodoidea</taxon>
        <taxon>Ixodidae</taxon>
        <taxon>Hyalomminae</taxon>
        <taxon>Hyalomma</taxon>
    </lineage>
</organism>
<evidence type="ECO:0000313" key="1">
    <source>
        <dbReference type="EMBL" id="KAH6947431.1"/>
    </source>
</evidence>
<protein>
    <submittedName>
        <fullName evidence="1">Uncharacterized protein</fullName>
    </submittedName>
</protein>